<keyword evidence="2" id="KW-0472">Membrane</keyword>
<evidence type="ECO:0008006" key="6">
    <source>
        <dbReference type="Google" id="ProtNLM"/>
    </source>
</evidence>
<evidence type="ECO:0000256" key="1">
    <source>
        <dbReference type="SAM" id="MobiDB-lite"/>
    </source>
</evidence>
<dbReference type="InterPro" id="IPR036179">
    <property type="entry name" value="Ig-like_dom_sf"/>
</dbReference>
<keyword evidence="2" id="KW-1133">Transmembrane helix</keyword>
<feature type="signal peptide" evidence="3">
    <location>
        <begin position="1"/>
        <end position="18"/>
    </location>
</feature>
<evidence type="ECO:0000256" key="3">
    <source>
        <dbReference type="SAM" id="SignalP"/>
    </source>
</evidence>
<keyword evidence="5" id="KW-1185">Reference proteome</keyword>
<gene>
    <name evidence="4" type="ORF">WMY93_030359</name>
</gene>
<dbReference type="InterPro" id="IPR013783">
    <property type="entry name" value="Ig-like_fold"/>
</dbReference>
<proteinExistence type="predicted"/>
<keyword evidence="3" id="KW-0732">Signal</keyword>
<feature type="compositionally biased region" description="Basic and acidic residues" evidence="1">
    <location>
        <begin position="252"/>
        <end position="265"/>
    </location>
</feature>
<dbReference type="SUPFAM" id="SSF48726">
    <property type="entry name" value="Immunoglobulin"/>
    <property type="match status" value="1"/>
</dbReference>
<feature type="region of interest" description="Disordered" evidence="1">
    <location>
        <begin position="252"/>
        <end position="284"/>
    </location>
</feature>
<accession>A0AAW0MPV4</accession>
<dbReference type="EMBL" id="JBBPFD010000491">
    <property type="protein sequence ID" value="KAK7878523.1"/>
    <property type="molecule type" value="Genomic_DNA"/>
</dbReference>
<organism evidence="4 5">
    <name type="scientific">Mugilogobius chulae</name>
    <name type="common">yellowstripe goby</name>
    <dbReference type="NCBI Taxonomy" id="88201"/>
    <lineage>
        <taxon>Eukaryota</taxon>
        <taxon>Metazoa</taxon>
        <taxon>Chordata</taxon>
        <taxon>Craniata</taxon>
        <taxon>Vertebrata</taxon>
        <taxon>Euteleostomi</taxon>
        <taxon>Actinopterygii</taxon>
        <taxon>Neopterygii</taxon>
        <taxon>Teleostei</taxon>
        <taxon>Neoteleostei</taxon>
        <taxon>Acanthomorphata</taxon>
        <taxon>Gobiaria</taxon>
        <taxon>Gobiiformes</taxon>
        <taxon>Gobioidei</taxon>
        <taxon>Gobiidae</taxon>
        <taxon>Gobionellinae</taxon>
        <taxon>Mugilogobius</taxon>
    </lineage>
</organism>
<dbReference type="AlphaFoldDB" id="A0AAW0MPV4"/>
<evidence type="ECO:0000313" key="4">
    <source>
        <dbReference type="EMBL" id="KAK7878523.1"/>
    </source>
</evidence>
<comment type="caution">
    <text evidence="4">The sequence shown here is derived from an EMBL/GenBank/DDBJ whole genome shotgun (WGS) entry which is preliminary data.</text>
</comment>
<feature type="chain" id="PRO_5043721183" description="Immunoglobulin V-set domain-containing protein" evidence="3">
    <location>
        <begin position="19"/>
        <end position="284"/>
    </location>
</feature>
<dbReference type="Proteomes" id="UP001460270">
    <property type="component" value="Unassembled WGS sequence"/>
</dbReference>
<feature type="transmembrane region" description="Helical" evidence="2">
    <location>
        <begin position="176"/>
        <end position="201"/>
    </location>
</feature>
<keyword evidence="2" id="KW-0812">Transmembrane</keyword>
<evidence type="ECO:0000313" key="5">
    <source>
        <dbReference type="Proteomes" id="UP001460270"/>
    </source>
</evidence>
<reference evidence="5" key="1">
    <citation type="submission" date="2024-04" db="EMBL/GenBank/DDBJ databases">
        <title>Salinicola lusitanus LLJ914,a marine bacterium isolated from the Okinawa Trough.</title>
        <authorList>
            <person name="Li J."/>
        </authorList>
    </citation>
    <scope>NUCLEOTIDE SEQUENCE [LARGE SCALE GENOMIC DNA]</scope>
</reference>
<protein>
    <recommendedName>
        <fullName evidence="6">Immunoglobulin V-set domain-containing protein</fullName>
    </recommendedName>
</protein>
<dbReference type="Gene3D" id="2.60.40.10">
    <property type="entry name" value="Immunoglobulins"/>
    <property type="match status" value="1"/>
</dbReference>
<name>A0AAW0MPV4_9GOBI</name>
<sequence length="284" mass="31902">MKFALVVLLLLNISHAHGQQRMEELTNILLRLAFPPFYNSYSKSCCKLYPGGCYLLLNSDGYVCDFLRGRVTRSQGDGWVLFTISNAQFNDQGFYRCTVMGTSIYTDFYVEVKGNLFICVFADVFIYIVKLLLDTSGHLLSHKTTTEARGISTNLEPTEPVLEQDLSDPSRDLWSFPLPALVSMAAVICISTLTALVFCCVKAKQKQSNTKHAESPPTDTTTVSVKQEHVEFSTIVYTTVDFKAHQKPTEIYENLREPKTPESHRAPLQSGNVEYSTLAVHQHP</sequence>
<evidence type="ECO:0000256" key="2">
    <source>
        <dbReference type="SAM" id="Phobius"/>
    </source>
</evidence>